<name>A0ABR2L8E9_9EUKA</name>
<evidence type="ECO:0000259" key="1">
    <source>
        <dbReference type="Pfam" id="PF03184"/>
    </source>
</evidence>
<organism evidence="2 3">
    <name type="scientific">Tritrichomonas musculus</name>
    <dbReference type="NCBI Taxonomy" id="1915356"/>
    <lineage>
        <taxon>Eukaryota</taxon>
        <taxon>Metamonada</taxon>
        <taxon>Parabasalia</taxon>
        <taxon>Tritrichomonadida</taxon>
        <taxon>Tritrichomonadidae</taxon>
        <taxon>Tritrichomonas</taxon>
    </lineage>
</organism>
<feature type="domain" description="DDE-1" evidence="1">
    <location>
        <begin position="89"/>
        <end position="175"/>
    </location>
</feature>
<dbReference type="InterPro" id="IPR004875">
    <property type="entry name" value="DDE_SF_endonuclease_dom"/>
</dbReference>
<reference evidence="2 3" key="1">
    <citation type="submission" date="2024-04" db="EMBL/GenBank/DDBJ databases">
        <title>Tritrichomonas musculus Genome.</title>
        <authorList>
            <person name="Alves-Ferreira E."/>
            <person name="Grigg M."/>
            <person name="Lorenzi H."/>
            <person name="Galac M."/>
        </authorList>
    </citation>
    <scope>NUCLEOTIDE SEQUENCE [LARGE SCALE GENOMIC DNA]</scope>
    <source>
        <strain evidence="2 3">EAF2021</strain>
    </source>
</reference>
<dbReference type="EMBL" id="JAPFFF010000001">
    <property type="protein sequence ID" value="KAK8899502.1"/>
    <property type="molecule type" value="Genomic_DNA"/>
</dbReference>
<keyword evidence="3" id="KW-1185">Reference proteome</keyword>
<evidence type="ECO:0000313" key="3">
    <source>
        <dbReference type="Proteomes" id="UP001470230"/>
    </source>
</evidence>
<protein>
    <recommendedName>
        <fullName evidence="1">DDE-1 domain-containing protein</fullName>
    </recommendedName>
</protein>
<dbReference type="Pfam" id="PF03184">
    <property type="entry name" value="DDE_1"/>
    <property type="match status" value="1"/>
</dbReference>
<dbReference type="Proteomes" id="UP001470230">
    <property type="component" value="Unassembled WGS sequence"/>
</dbReference>
<accession>A0ABR2L8E9</accession>
<proteinExistence type="predicted"/>
<comment type="caution">
    <text evidence="2">The sequence shown here is derived from an EMBL/GenBank/DDBJ whole genome shotgun (WGS) entry which is preliminary data.</text>
</comment>
<evidence type="ECO:0000313" key="2">
    <source>
        <dbReference type="EMBL" id="KAK8899502.1"/>
    </source>
</evidence>
<sequence>MKDPPCPFLLINFNETSFGKRLDKGKRKSVYEIKGCKVPPFWRGETDPKHISVVAAVTAACIDIMPLFLSSRKRLDRDFDDTFFHRRGNYFTTAKGYMNIDSTLFWIENNLKPYVEFVRAFFNQNLRCVVIADGFSSHFHDNVKPSLEKISNIKMIPLPAHSSHFSQVLDVSILQLQVIQNTHHFSPEK</sequence>
<gene>
    <name evidence="2" type="ORF">M9Y10_001818</name>
</gene>